<gene>
    <name evidence="5" type="ORF">A8C32_06850</name>
</gene>
<proteinExistence type="predicted"/>
<dbReference type="SMART" id="SM00635">
    <property type="entry name" value="BID_2"/>
    <property type="match status" value="1"/>
</dbReference>
<dbReference type="Gene3D" id="2.60.40.1080">
    <property type="match status" value="1"/>
</dbReference>
<dbReference type="InterPro" id="IPR008964">
    <property type="entry name" value="Invasin/intimin_cell_adhesion"/>
</dbReference>
<dbReference type="Pfam" id="PF24517">
    <property type="entry name" value="CBM96"/>
    <property type="match status" value="1"/>
</dbReference>
<dbReference type="Pfam" id="PF16586">
    <property type="entry name" value="DUF5060"/>
    <property type="match status" value="1"/>
</dbReference>
<evidence type="ECO:0000256" key="1">
    <source>
        <dbReference type="ARBA" id="ARBA00004613"/>
    </source>
</evidence>
<evidence type="ECO:0000313" key="5">
    <source>
        <dbReference type="EMBL" id="OEJ98901.1"/>
    </source>
</evidence>
<dbReference type="EMBL" id="MDJD01000054">
    <property type="protein sequence ID" value="OEJ98901.1"/>
    <property type="molecule type" value="Genomic_DNA"/>
</dbReference>
<dbReference type="OrthoDB" id="266054at2"/>
<dbReference type="InterPro" id="IPR013783">
    <property type="entry name" value="Ig-like_fold"/>
</dbReference>
<dbReference type="InterPro" id="IPR032260">
    <property type="entry name" value="DUF5060"/>
</dbReference>
<organism evidence="5 6">
    <name type="scientific">Flavivirga aquatica</name>
    <dbReference type="NCBI Taxonomy" id="1849968"/>
    <lineage>
        <taxon>Bacteria</taxon>
        <taxon>Pseudomonadati</taxon>
        <taxon>Bacteroidota</taxon>
        <taxon>Flavobacteriia</taxon>
        <taxon>Flavobacteriales</taxon>
        <taxon>Flavobacteriaceae</taxon>
        <taxon>Flavivirga</taxon>
    </lineage>
</organism>
<dbReference type="InterPro" id="IPR026444">
    <property type="entry name" value="Secre_tail"/>
</dbReference>
<dbReference type="Pfam" id="PF02368">
    <property type="entry name" value="Big_2"/>
    <property type="match status" value="1"/>
</dbReference>
<reference evidence="5 6" key="1">
    <citation type="submission" date="2016-05" db="EMBL/GenBank/DDBJ databases">
        <title>Draft Genome Sequence of Algibacter sp. Strain SK-16 Isolated from the Surface Water of Aburatsubo Inlet.</title>
        <authorList>
            <person name="Wong S.-K."/>
            <person name="Yoshizawa S."/>
            <person name="Nakajima Y."/>
            <person name="Ogura Y."/>
            <person name="Tetsuya H."/>
            <person name="Hamasaki K."/>
        </authorList>
    </citation>
    <scope>NUCLEOTIDE SEQUENCE [LARGE SCALE GENOMIC DNA]</scope>
    <source>
        <strain evidence="5 6">SK-16</strain>
    </source>
</reference>
<dbReference type="Gene3D" id="3.20.20.80">
    <property type="entry name" value="Glycosidases"/>
    <property type="match status" value="1"/>
</dbReference>
<dbReference type="NCBIfam" id="TIGR04183">
    <property type="entry name" value="Por_Secre_tail"/>
    <property type="match status" value="1"/>
</dbReference>
<feature type="domain" description="BIG2" evidence="4">
    <location>
        <begin position="611"/>
        <end position="688"/>
    </location>
</feature>
<dbReference type="Proteomes" id="UP000095713">
    <property type="component" value="Unassembled WGS sequence"/>
</dbReference>
<dbReference type="Pfam" id="PF18962">
    <property type="entry name" value="Por_Secre_tail"/>
    <property type="match status" value="1"/>
</dbReference>
<dbReference type="STRING" id="1849968.A8C32_06850"/>
<name>A0A1E5SIF9_9FLAO</name>
<sequence>MKTQIKISMILFFLVSLMPTLLRAQTVSGELKRWHKVSLTFDGPNTSETATPNPFSDYNLEVLFTHASSGVKYKVPGFFAACGDADESSCNSGNKWRVHFAPNLTGRWNWQATFKTGSNVAINGGGVTAGFMDGDTGFINITESNKSGRDFRNKENGRLVYVGEHYLRFSGTTPRTPNGKMFFKVGADSPENAFAYEDFDATPNEGNRRKSWSRHQQDYVATDASSYTWNNGKGTELLGVINYLHKEGANVMSFLTFNAEGDDENVFPHLIKGSVRDYENLRKEKEWDDGLHHDRFDVSKMDQWENIFEYADKKGVYLHFKTLETENDRLMDNGNNGRERKLYYRELIARFAHHLALNWNMGEETKLSANVNKGVASYIKSIDPYENNIVLHTFPHEKDRKYDPLLGNASELTGVSLQTNVNDVHNDVKKWIQKSKNSGKKWVVANDEQGTPSLGVRISDKDVRKKVLYGTMMAGGAGVEYYYGYTKDDGDLNNQDHRKRGVKYKEAGYAVKFFDNYLQEYVVGAVSDDGITSDNNDFVLANPIGVYAIYRPNGGSTNLSLPSGNSNYTVQWFNPRSGEIQNAVPLGSNLVAPDSNDWVAFIKLGSTGPVSVTGVSIVPTSLTIEEGTTGSLVANVLPFNATNKTVSWSSNNDTVASINQDGLVTANGVGSAIITVTTEEGDKTATSTITVVDAGSQPITATLSPIHDAYLQGTTGFNNTIVRVEPGKRVGYFQFDLSNIKGSITEAKLKLTCDSDSGSGNINIELGDSNSWTESNLSNGNKPSSTVLLGSLNSSYSIGRTYTWNLDGSQIPTNGMVSIIVSQTDGNDVAFASKESSSMIPQLEISYLTAIGAKNSLNKHDETLFENVDAVAYPNPFRDRLSILLGNKDNKDVHFIKVTSLDGRVVYKKNLTNNENKFDLMLENNKNGIYIVTLVGKKDTKIFKVIKKN</sequence>
<comment type="subcellular location">
    <subcellularLocation>
        <location evidence="1">Secreted</location>
    </subcellularLocation>
</comment>
<comment type="caution">
    <text evidence="5">The sequence shown here is derived from an EMBL/GenBank/DDBJ whole genome shotgun (WGS) entry which is preliminary data.</text>
</comment>
<evidence type="ECO:0000256" key="3">
    <source>
        <dbReference type="ARBA" id="ARBA00022729"/>
    </source>
</evidence>
<keyword evidence="6" id="KW-1185">Reference proteome</keyword>
<dbReference type="SUPFAM" id="SSF49373">
    <property type="entry name" value="Invasin/intimin cell-adhesion fragments"/>
    <property type="match status" value="1"/>
</dbReference>
<dbReference type="AlphaFoldDB" id="A0A1E5SIF9"/>
<keyword evidence="2" id="KW-0964">Secreted</keyword>
<dbReference type="Gene3D" id="2.60.40.10">
    <property type="entry name" value="Immunoglobulins"/>
    <property type="match status" value="1"/>
</dbReference>
<protein>
    <recommendedName>
        <fullName evidence="4">BIG2 domain-containing protein</fullName>
    </recommendedName>
</protein>
<accession>A0A1E5SIF9</accession>
<dbReference type="GO" id="GO:0005576">
    <property type="term" value="C:extracellular region"/>
    <property type="evidence" value="ECO:0007669"/>
    <property type="project" value="UniProtKB-SubCell"/>
</dbReference>
<dbReference type="RefSeq" id="WP_069831584.1">
    <property type="nucleotide sequence ID" value="NZ_MDJD01000054.1"/>
</dbReference>
<evidence type="ECO:0000256" key="2">
    <source>
        <dbReference type="ARBA" id="ARBA00022525"/>
    </source>
</evidence>
<dbReference type="InterPro" id="IPR003343">
    <property type="entry name" value="Big_2"/>
</dbReference>
<evidence type="ECO:0000259" key="4">
    <source>
        <dbReference type="SMART" id="SM00635"/>
    </source>
</evidence>
<dbReference type="InterPro" id="IPR055372">
    <property type="entry name" value="CBM96"/>
</dbReference>
<keyword evidence="3" id="KW-0732">Signal</keyword>
<evidence type="ECO:0000313" key="6">
    <source>
        <dbReference type="Proteomes" id="UP000095713"/>
    </source>
</evidence>